<keyword evidence="2" id="KW-1185">Reference proteome</keyword>
<gene>
    <name evidence="1" type="ORF">Acy02nite_15410</name>
</gene>
<organism evidence="1 2">
    <name type="scientific">Actinoplanes cyaneus</name>
    <dbReference type="NCBI Taxonomy" id="52696"/>
    <lineage>
        <taxon>Bacteria</taxon>
        <taxon>Bacillati</taxon>
        <taxon>Actinomycetota</taxon>
        <taxon>Actinomycetes</taxon>
        <taxon>Micromonosporales</taxon>
        <taxon>Micromonosporaceae</taxon>
        <taxon>Actinoplanes</taxon>
    </lineage>
</organism>
<dbReference type="Proteomes" id="UP000619479">
    <property type="component" value="Unassembled WGS sequence"/>
</dbReference>
<dbReference type="RefSeq" id="WP_203739110.1">
    <property type="nucleotide sequence ID" value="NZ_BAAAUC010000023.1"/>
</dbReference>
<accession>A0A919ICQ2</accession>
<evidence type="ECO:0000313" key="2">
    <source>
        <dbReference type="Proteomes" id="UP000619479"/>
    </source>
</evidence>
<name>A0A919ICQ2_9ACTN</name>
<proteinExistence type="predicted"/>
<reference evidence="1" key="1">
    <citation type="submission" date="2021-01" db="EMBL/GenBank/DDBJ databases">
        <title>Whole genome shotgun sequence of Actinoplanes cyaneus NBRC 14990.</title>
        <authorList>
            <person name="Komaki H."/>
            <person name="Tamura T."/>
        </authorList>
    </citation>
    <scope>NUCLEOTIDE SEQUENCE</scope>
    <source>
        <strain evidence="1">NBRC 14990</strain>
    </source>
</reference>
<dbReference type="EMBL" id="BOMH01000013">
    <property type="protein sequence ID" value="GID63660.1"/>
    <property type="molecule type" value="Genomic_DNA"/>
</dbReference>
<dbReference type="AlphaFoldDB" id="A0A919ICQ2"/>
<comment type="caution">
    <text evidence="1">The sequence shown here is derived from an EMBL/GenBank/DDBJ whole genome shotgun (WGS) entry which is preliminary data.</text>
</comment>
<protein>
    <submittedName>
        <fullName evidence="1">Uncharacterized protein</fullName>
    </submittedName>
</protein>
<evidence type="ECO:0000313" key="1">
    <source>
        <dbReference type="EMBL" id="GID63660.1"/>
    </source>
</evidence>
<sequence>MTGLFVRLFDDAALFPPGNAPMAAAVPAHRRALRGPHGELLGPFVLPAKRLGEADLDGPLDIALIATPAELPAAVRQIQENPGMRLVAVETPVAADADQTHFAVRTLAATLAPEVTRAVELPRTSARDDVLDALAGTGCRAKLRTGGLRADLFPPPAELAATIRACVDRDIPFKCTAGLHHAIRHTDPATGFDHHGFLNVLLAASDPGSAEAQLGRTDGAAMAAELRAWSPADVARARSIFTSFGTCDVADPVHDLTRLGLLPERITI</sequence>